<dbReference type="PANTHER" id="PTHR13108:SF9">
    <property type="entry name" value="CONDENSIN COMPLEX SUBUNIT 2"/>
    <property type="match status" value="1"/>
</dbReference>
<keyword evidence="7" id="KW-0132">Cell division</keyword>
<proteinExistence type="inferred from homology"/>
<dbReference type="GO" id="GO:0000796">
    <property type="term" value="C:condensin complex"/>
    <property type="evidence" value="ECO:0007669"/>
    <property type="project" value="InterPro"/>
</dbReference>
<evidence type="ECO:0000256" key="7">
    <source>
        <dbReference type="ARBA" id="ARBA00022618"/>
    </source>
</evidence>
<keyword evidence="10" id="KW-0131">Cell cycle</keyword>
<comment type="similarity">
    <text evidence="3">Belongs to the CND2 (condensin subunit 2) family.</text>
</comment>
<comment type="caution">
    <text evidence="11">The sequence shown here is derived from an EMBL/GenBank/DDBJ whole genome shotgun (WGS) entry which is preliminary data.</text>
</comment>
<reference evidence="11" key="1">
    <citation type="journal article" date="2023" name="Mol. Ecol. Resour.">
        <title>Chromosome-level genome assembly of a triploid poplar Populus alba 'Berolinensis'.</title>
        <authorList>
            <person name="Chen S."/>
            <person name="Yu Y."/>
            <person name="Wang X."/>
            <person name="Wang S."/>
            <person name="Zhang T."/>
            <person name="Zhou Y."/>
            <person name="He R."/>
            <person name="Meng N."/>
            <person name="Wang Y."/>
            <person name="Liu W."/>
            <person name="Liu Z."/>
            <person name="Liu J."/>
            <person name="Guo Q."/>
            <person name="Huang H."/>
            <person name="Sederoff R.R."/>
            <person name="Wang G."/>
            <person name="Qu G."/>
            <person name="Chen S."/>
        </authorList>
    </citation>
    <scope>NUCLEOTIDE SEQUENCE</scope>
    <source>
        <strain evidence="11">SC-2020</strain>
    </source>
</reference>
<dbReference type="Pfam" id="PF05786">
    <property type="entry name" value="Cnd2"/>
    <property type="match status" value="1"/>
</dbReference>
<evidence type="ECO:0000256" key="10">
    <source>
        <dbReference type="ARBA" id="ARBA00023306"/>
    </source>
</evidence>
<dbReference type="PANTHER" id="PTHR13108">
    <property type="entry name" value="CONDENSIN COMPLEX SUBUNIT 2"/>
    <property type="match status" value="1"/>
</dbReference>
<keyword evidence="12" id="KW-1185">Reference proteome</keyword>
<evidence type="ECO:0000256" key="8">
    <source>
        <dbReference type="ARBA" id="ARBA00022776"/>
    </source>
</evidence>
<evidence type="ECO:0000256" key="9">
    <source>
        <dbReference type="ARBA" id="ARBA00023067"/>
    </source>
</evidence>
<evidence type="ECO:0000256" key="3">
    <source>
        <dbReference type="ARBA" id="ARBA00009471"/>
    </source>
</evidence>
<dbReference type="Proteomes" id="UP001164929">
    <property type="component" value="Chromosome 14"/>
</dbReference>
<name>A0AAD6PZA8_9ROSI</name>
<keyword evidence="8" id="KW-0498">Mitosis</keyword>
<accession>A0AAD6PZA8</accession>
<dbReference type="GO" id="GO:0051301">
    <property type="term" value="P:cell division"/>
    <property type="evidence" value="ECO:0007669"/>
    <property type="project" value="UniProtKB-KW"/>
</dbReference>
<dbReference type="GO" id="GO:0007076">
    <property type="term" value="P:mitotic chromosome condensation"/>
    <property type="evidence" value="ECO:0007669"/>
    <property type="project" value="InterPro"/>
</dbReference>
<protein>
    <recommendedName>
        <fullName evidence="4">Condensin complex subunit 2</fullName>
    </recommendedName>
</protein>
<keyword evidence="5" id="KW-0158">Chromosome</keyword>
<dbReference type="AlphaFoldDB" id="A0AAD6PZA8"/>
<sequence length="137" mass="15574">MKRGNRQMIADYYHHGMVKVPFDGQFDDGDAYSDVEDPNTIVSQPRQASKQVDVQTLKETLWHHIQESPQMPVQDQEEAVSFRDLLASFPSDLQSCCNYKGDFSSFVFICLLHLANEHGLSIRGCATLNDLSIHFPQ</sequence>
<keyword evidence="9" id="KW-0226">DNA condensation</keyword>
<evidence type="ECO:0000256" key="4">
    <source>
        <dbReference type="ARBA" id="ARBA00016065"/>
    </source>
</evidence>
<evidence type="ECO:0000313" key="12">
    <source>
        <dbReference type="Proteomes" id="UP001164929"/>
    </source>
</evidence>
<dbReference type="InterPro" id="IPR022816">
    <property type="entry name" value="Condensin_barren_su2"/>
</dbReference>
<gene>
    <name evidence="11" type="ORF">NC653_033586</name>
</gene>
<keyword evidence="6" id="KW-0963">Cytoplasm</keyword>
<dbReference type="GO" id="GO:0003682">
    <property type="term" value="F:chromatin binding"/>
    <property type="evidence" value="ECO:0007669"/>
    <property type="project" value="TreeGrafter"/>
</dbReference>
<comment type="subcellular location">
    <subcellularLocation>
        <location evidence="1">Chromosome</location>
    </subcellularLocation>
    <subcellularLocation>
        <location evidence="2">Cytoplasm</location>
    </subcellularLocation>
</comment>
<evidence type="ECO:0000256" key="5">
    <source>
        <dbReference type="ARBA" id="ARBA00022454"/>
    </source>
</evidence>
<organism evidence="11 12">
    <name type="scientific">Populus alba x Populus x berolinensis</name>
    <dbReference type="NCBI Taxonomy" id="444605"/>
    <lineage>
        <taxon>Eukaryota</taxon>
        <taxon>Viridiplantae</taxon>
        <taxon>Streptophyta</taxon>
        <taxon>Embryophyta</taxon>
        <taxon>Tracheophyta</taxon>
        <taxon>Spermatophyta</taxon>
        <taxon>Magnoliopsida</taxon>
        <taxon>eudicotyledons</taxon>
        <taxon>Gunneridae</taxon>
        <taxon>Pentapetalae</taxon>
        <taxon>rosids</taxon>
        <taxon>fabids</taxon>
        <taxon>Malpighiales</taxon>
        <taxon>Salicaceae</taxon>
        <taxon>Saliceae</taxon>
        <taxon>Populus</taxon>
    </lineage>
</organism>
<evidence type="ECO:0000256" key="1">
    <source>
        <dbReference type="ARBA" id="ARBA00004286"/>
    </source>
</evidence>
<evidence type="ECO:0000313" key="11">
    <source>
        <dbReference type="EMBL" id="KAJ6973297.1"/>
    </source>
</evidence>
<evidence type="ECO:0000256" key="2">
    <source>
        <dbReference type="ARBA" id="ARBA00004496"/>
    </source>
</evidence>
<dbReference type="GO" id="GO:0005737">
    <property type="term" value="C:cytoplasm"/>
    <property type="evidence" value="ECO:0007669"/>
    <property type="project" value="UniProtKB-SubCell"/>
</dbReference>
<evidence type="ECO:0000256" key="6">
    <source>
        <dbReference type="ARBA" id="ARBA00022490"/>
    </source>
</evidence>
<dbReference type="EMBL" id="JAQIZT010000014">
    <property type="protein sequence ID" value="KAJ6973297.1"/>
    <property type="molecule type" value="Genomic_DNA"/>
</dbReference>